<dbReference type="EMBL" id="WDEH01000004">
    <property type="protein sequence ID" value="KAB6142123.1"/>
    <property type="molecule type" value="Genomic_DNA"/>
</dbReference>
<evidence type="ECO:0000313" key="2">
    <source>
        <dbReference type="Proteomes" id="UP000487596"/>
    </source>
</evidence>
<protein>
    <submittedName>
        <fullName evidence="1">Uncharacterized protein</fullName>
    </submittedName>
</protein>
<comment type="caution">
    <text evidence="1">The sequence shown here is derived from an EMBL/GenBank/DDBJ whole genome shotgun (WGS) entry which is preliminary data.</text>
</comment>
<proteinExistence type="predicted"/>
<dbReference type="RefSeq" id="WP_151920925.1">
    <property type="nucleotide sequence ID" value="NZ_JADPGT010000023.1"/>
</dbReference>
<dbReference type="Proteomes" id="UP000487596">
    <property type="component" value="Unassembled WGS sequence"/>
</dbReference>
<sequence>MEDINKELAAIWEEYASIDNEVLKERGYLYCNNIQQKDILITGINPSFTDNKKGQEPPYEFINCNSGRYWIPIKNMLKSNECDYINSAAYFDLFYFRETNQKYIRNVILKHKDGVQFLVRQLRVTQQLMEEVIRPKVIIIKNKESYAYWGKLSDKGYIWMGYEFESIGNCSCGEICRITGFIESDERISPELVQSNLVGSIVLFSKYNRYLKKEEKVTVEIIRQLLDL</sequence>
<dbReference type="AlphaFoldDB" id="A0A6A2S9W7"/>
<reference evidence="1 2" key="1">
    <citation type="journal article" date="2019" name="Nat. Med.">
        <title>A library of human gut bacterial isolates paired with longitudinal multiomics data enables mechanistic microbiome research.</title>
        <authorList>
            <person name="Poyet M."/>
            <person name="Groussin M."/>
            <person name="Gibbons S.M."/>
            <person name="Avila-Pacheco J."/>
            <person name="Jiang X."/>
            <person name="Kearney S.M."/>
            <person name="Perrotta A.R."/>
            <person name="Berdy B."/>
            <person name="Zhao S."/>
            <person name="Lieberman T.D."/>
            <person name="Swanson P.K."/>
            <person name="Smith M."/>
            <person name="Roesemann S."/>
            <person name="Alexander J.E."/>
            <person name="Rich S.A."/>
            <person name="Livny J."/>
            <person name="Vlamakis H."/>
            <person name="Clish C."/>
            <person name="Bullock K."/>
            <person name="Deik A."/>
            <person name="Scott J."/>
            <person name="Pierce K.A."/>
            <person name="Xavier R.J."/>
            <person name="Alm E.J."/>
        </authorList>
    </citation>
    <scope>NUCLEOTIDE SEQUENCE [LARGE SCALE GENOMIC DNA]</scope>
    <source>
        <strain evidence="1 2">BIOML-A62</strain>
    </source>
</reference>
<organism evidence="1 2">
    <name type="scientific">Bacteroides xylanisolvens</name>
    <dbReference type="NCBI Taxonomy" id="371601"/>
    <lineage>
        <taxon>Bacteria</taxon>
        <taxon>Pseudomonadati</taxon>
        <taxon>Bacteroidota</taxon>
        <taxon>Bacteroidia</taxon>
        <taxon>Bacteroidales</taxon>
        <taxon>Bacteroidaceae</taxon>
        <taxon>Bacteroides</taxon>
    </lineage>
</organism>
<accession>A0A6A2S9W7</accession>
<gene>
    <name evidence="1" type="ORF">GA424_04000</name>
</gene>
<evidence type="ECO:0000313" key="1">
    <source>
        <dbReference type="EMBL" id="KAB6142123.1"/>
    </source>
</evidence>
<name>A0A6A2S9W7_9BACE</name>